<accession>A0A7X2TMC7</accession>
<dbReference type="RefSeq" id="WP_154456893.1">
    <property type="nucleotide sequence ID" value="NZ_VUMV01000001.1"/>
</dbReference>
<dbReference type="PANTHER" id="PTHR42850">
    <property type="entry name" value="METALLOPHOSPHOESTERASE"/>
    <property type="match status" value="1"/>
</dbReference>
<dbReference type="GO" id="GO:0005737">
    <property type="term" value="C:cytoplasm"/>
    <property type="evidence" value="ECO:0007669"/>
    <property type="project" value="TreeGrafter"/>
</dbReference>
<gene>
    <name evidence="2" type="ORF">FYJ60_01950</name>
</gene>
<protein>
    <recommendedName>
        <fullName evidence="1">Calcineurin-like phosphoesterase domain-containing protein</fullName>
    </recommendedName>
</protein>
<proteinExistence type="predicted"/>
<organism evidence="2 3">
    <name type="scientific">Bilifractor porci</name>
    <dbReference type="NCBI Taxonomy" id="2606636"/>
    <lineage>
        <taxon>Bacteria</taxon>
        <taxon>Bacillati</taxon>
        <taxon>Bacillota</taxon>
        <taxon>Clostridia</taxon>
        <taxon>Lachnospirales</taxon>
        <taxon>Lachnospiraceae</taxon>
        <taxon>Bilifractor</taxon>
    </lineage>
</organism>
<dbReference type="InterPro" id="IPR050126">
    <property type="entry name" value="Ap4A_hydrolase"/>
</dbReference>
<dbReference type="InterPro" id="IPR029052">
    <property type="entry name" value="Metallo-depent_PP-like"/>
</dbReference>
<dbReference type="GO" id="GO:0016791">
    <property type="term" value="F:phosphatase activity"/>
    <property type="evidence" value="ECO:0007669"/>
    <property type="project" value="TreeGrafter"/>
</dbReference>
<dbReference type="Gene3D" id="3.60.21.10">
    <property type="match status" value="1"/>
</dbReference>
<evidence type="ECO:0000259" key="1">
    <source>
        <dbReference type="Pfam" id="PF00149"/>
    </source>
</evidence>
<dbReference type="Pfam" id="PF00149">
    <property type="entry name" value="Metallophos"/>
    <property type="match status" value="1"/>
</dbReference>
<evidence type="ECO:0000313" key="2">
    <source>
        <dbReference type="EMBL" id="MST81099.1"/>
    </source>
</evidence>
<comment type="caution">
    <text evidence="2">The sequence shown here is derived from an EMBL/GenBank/DDBJ whole genome shotgun (WGS) entry which is preliminary data.</text>
</comment>
<keyword evidence="3" id="KW-1185">Reference proteome</keyword>
<dbReference type="PANTHER" id="PTHR42850:SF4">
    <property type="entry name" value="ZINC-DEPENDENT ENDOPOLYPHOSPHATASE"/>
    <property type="match status" value="1"/>
</dbReference>
<dbReference type="Proteomes" id="UP000466864">
    <property type="component" value="Unassembled WGS sequence"/>
</dbReference>
<dbReference type="AlphaFoldDB" id="A0A7X2TMC7"/>
<dbReference type="SUPFAM" id="SSF56300">
    <property type="entry name" value="Metallo-dependent phosphatases"/>
    <property type="match status" value="1"/>
</dbReference>
<feature type="domain" description="Calcineurin-like phosphoesterase" evidence="1">
    <location>
        <begin position="4"/>
        <end position="190"/>
    </location>
</feature>
<dbReference type="InterPro" id="IPR004843">
    <property type="entry name" value="Calcineurin-like_PHP"/>
</dbReference>
<evidence type="ECO:0000313" key="3">
    <source>
        <dbReference type="Proteomes" id="UP000466864"/>
    </source>
</evidence>
<name>A0A7X2TMC7_9FIRM</name>
<sequence length="296" mass="34828">MHYVIGDVHSCLDELNTLLGRIEEKDPAAEFIFVGDFADRGPRYLDTIRWCKEHIRPTGKYRTVIGNHEDLLLQWFPGFRDWWENQDRKAELRRGIPQTQYNFSRMIQEEKKADLSFVESVMNLIREWPSEISVTVPGKNRNVTYRIAHAWPSAQSSDEEERRNCNIWNREDEYVGNFANDDIYIHGHTPTISDYDNGRLVPGMIGYRRHAINVDGGCVFSYNPEFGKRYVCMLCAICLETLEEIYPWSVLERIAFLHPGESASRIEKMYVEIRKKRKEYLCNPYRSEMLKMLGVE</sequence>
<reference evidence="2 3" key="1">
    <citation type="submission" date="2019-08" db="EMBL/GenBank/DDBJ databases">
        <title>In-depth cultivation of the pig gut microbiome towards novel bacterial diversity and tailored functional studies.</title>
        <authorList>
            <person name="Wylensek D."/>
            <person name="Hitch T.C.A."/>
            <person name="Clavel T."/>
        </authorList>
    </citation>
    <scope>NUCLEOTIDE SEQUENCE [LARGE SCALE GENOMIC DNA]</scope>
    <source>
        <strain evidence="2 3">Oil+RF-744-WCA-WT-13</strain>
    </source>
</reference>
<dbReference type="EMBL" id="VUMV01000001">
    <property type="protein sequence ID" value="MST81099.1"/>
    <property type="molecule type" value="Genomic_DNA"/>
</dbReference>